<name>A0A8T0QDN0_PANVG</name>
<dbReference type="EMBL" id="CM029049">
    <property type="protein sequence ID" value="KAG2570682.1"/>
    <property type="molecule type" value="Genomic_DNA"/>
</dbReference>
<comment type="caution">
    <text evidence="2">The sequence shown here is derived from an EMBL/GenBank/DDBJ whole genome shotgun (WGS) entry which is preliminary data.</text>
</comment>
<evidence type="ECO:0000313" key="3">
    <source>
        <dbReference type="Proteomes" id="UP000823388"/>
    </source>
</evidence>
<sequence>MSKLAGAMQWQSRGFPGTSGAGRGSPSLSPGRARGGGDAGFRPSRDGCRGTRVGRCRGTRRDRSGRRAVGLAARSRAGARPRWLSPVRCRRVAAQRGWWWVEAPHAEEGG</sequence>
<reference evidence="2" key="1">
    <citation type="submission" date="2020-05" db="EMBL/GenBank/DDBJ databases">
        <title>WGS assembly of Panicum virgatum.</title>
        <authorList>
            <person name="Lovell J.T."/>
            <person name="Jenkins J."/>
            <person name="Shu S."/>
            <person name="Juenger T.E."/>
            <person name="Schmutz J."/>
        </authorList>
    </citation>
    <scope>NUCLEOTIDE SEQUENCE</scope>
    <source>
        <strain evidence="2">AP13</strain>
    </source>
</reference>
<dbReference type="AlphaFoldDB" id="A0A8T0QDN0"/>
<evidence type="ECO:0000313" key="2">
    <source>
        <dbReference type="EMBL" id="KAG2570682.1"/>
    </source>
</evidence>
<keyword evidence="3" id="KW-1185">Reference proteome</keyword>
<feature type="compositionally biased region" description="Basic residues" evidence="1">
    <location>
        <begin position="52"/>
        <end position="66"/>
    </location>
</feature>
<proteinExistence type="predicted"/>
<evidence type="ECO:0000256" key="1">
    <source>
        <dbReference type="SAM" id="MobiDB-lite"/>
    </source>
</evidence>
<accession>A0A8T0QDN0</accession>
<gene>
    <name evidence="2" type="ORF">PVAP13_7KG051918</name>
</gene>
<protein>
    <submittedName>
        <fullName evidence="2">Uncharacterized protein</fullName>
    </submittedName>
</protein>
<dbReference type="Proteomes" id="UP000823388">
    <property type="component" value="Chromosome 7K"/>
</dbReference>
<feature type="region of interest" description="Disordered" evidence="1">
    <location>
        <begin position="1"/>
        <end position="77"/>
    </location>
</feature>
<organism evidence="2 3">
    <name type="scientific">Panicum virgatum</name>
    <name type="common">Blackwell switchgrass</name>
    <dbReference type="NCBI Taxonomy" id="38727"/>
    <lineage>
        <taxon>Eukaryota</taxon>
        <taxon>Viridiplantae</taxon>
        <taxon>Streptophyta</taxon>
        <taxon>Embryophyta</taxon>
        <taxon>Tracheophyta</taxon>
        <taxon>Spermatophyta</taxon>
        <taxon>Magnoliopsida</taxon>
        <taxon>Liliopsida</taxon>
        <taxon>Poales</taxon>
        <taxon>Poaceae</taxon>
        <taxon>PACMAD clade</taxon>
        <taxon>Panicoideae</taxon>
        <taxon>Panicodae</taxon>
        <taxon>Paniceae</taxon>
        <taxon>Panicinae</taxon>
        <taxon>Panicum</taxon>
        <taxon>Panicum sect. Hiantes</taxon>
    </lineage>
</organism>